<keyword evidence="2" id="KW-1185">Reference proteome</keyword>
<dbReference type="Proteomes" id="UP000649799">
    <property type="component" value="Unassembled WGS sequence"/>
</dbReference>
<dbReference type="PANTHER" id="PTHR32305:SF15">
    <property type="entry name" value="PROTEIN RHSA-RELATED"/>
    <property type="match status" value="1"/>
</dbReference>
<dbReference type="InterPro" id="IPR022385">
    <property type="entry name" value="Rhs_assc_core"/>
</dbReference>
<sequence length="145" mass="17255">MDDLNLNLYNYGARYFGPVIGRWTSPDPMSHLREWVSPYNFVQNNPLNRIDPDGRFDWVINKDNEGEAYETYNFGQREIKQALNISKTQLRRDIHDLLALEYIRQSGGHANRGYQYKVVWWDNIEALREKTKRHLQGQLDQLEIL</sequence>
<dbReference type="InterPro" id="IPR050708">
    <property type="entry name" value="T6SS_VgrG/RHS"/>
</dbReference>
<comment type="caution">
    <text evidence="1">The sequence shown here is derived from an EMBL/GenBank/DDBJ whole genome shotgun (WGS) entry which is preliminary data.</text>
</comment>
<protein>
    <submittedName>
        <fullName evidence="1">RHS repeat-associated core domain-containing protein</fullName>
    </submittedName>
</protein>
<reference evidence="1 2" key="1">
    <citation type="submission" date="2020-03" db="EMBL/GenBank/DDBJ databases">
        <title>Cyclobacterium plantarum sp. nov., a marine bacterium isolated from a coastal-marine wetland.</title>
        <authorList>
            <person name="Sanchez-Porro C."/>
            <person name="Ventosa A."/>
            <person name="Amoozegar M."/>
        </authorList>
    </citation>
    <scope>NUCLEOTIDE SEQUENCE [LARGE SCALE GENOMIC DNA]</scope>
    <source>
        <strain evidence="1 2">GBPx2</strain>
    </source>
</reference>
<accession>A0ABX0H7Z9</accession>
<evidence type="ECO:0000313" key="2">
    <source>
        <dbReference type="Proteomes" id="UP000649799"/>
    </source>
</evidence>
<evidence type="ECO:0000313" key="1">
    <source>
        <dbReference type="EMBL" id="NHE56332.1"/>
    </source>
</evidence>
<dbReference type="EMBL" id="JAANYN010000002">
    <property type="protein sequence ID" value="NHE56332.1"/>
    <property type="molecule type" value="Genomic_DNA"/>
</dbReference>
<name>A0ABX0H7Z9_9BACT</name>
<gene>
    <name evidence="1" type="ORF">G9Q97_05845</name>
</gene>
<organism evidence="1 2">
    <name type="scientific">Cyclobacterium plantarum</name>
    <dbReference type="NCBI Taxonomy" id="2716263"/>
    <lineage>
        <taxon>Bacteria</taxon>
        <taxon>Pseudomonadati</taxon>
        <taxon>Bacteroidota</taxon>
        <taxon>Cytophagia</taxon>
        <taxon>Cytophagales</taxon>
        <taxon>Cyclobacteriaceae</taxon>
        <taxon>Cyclobacterium</taxon>
    </lineage>
</organism>
<dbReference type="NCBIfam" id="TIGR03696">
    <property type="entry name" value="Rhs_assc_core"/>
    <property type="match status" value="1"/>
</dbReference>
<dbReference type="Gene3D" id="2.180.10.10">
    <property type="entry name" value="RHS repeat-associated core"/>
    <property type="match status" value="1"/>
</dbReference>
<dbReference type="PANTHER" id="PTHR32305">
    <property type="match status" value="1"/>
</dbReference>
<proteinExistence type="predicted"/>